<dbReference type="FunCoup" id="D1C714">
    <property type="interactions" value="14"/>
</dbReference>
<reference evidence="3" key="1">
    <citation type="submission" date="2009-11" db="EMBL/GenBank/DDBJ databases">
        <title>The complete chromosome 1 of Sphaerobacter thermophilus DSM 20745.</title>
        <authorList>
            <person name="Lucas S."/>
            <person name="Copeland A."/>
            <person name="Lapidus A."/>
            <person name="Glavina del Rio T."/>
            <person name="Dalin E."/>
            <person name="Tice H."/>
            <person name="Bruce D."/>
            <person name="Goodwin L."/>
            <person name="Pitluck S."/>
            <person name="Kyrpides N."/>
            <person name="Mavromatis K."/>
            <person name="Ivanova N."/>
            <person name="Mikhailova N."/>
            <person name="LaButti K.M."/>
            <person name="Clum A."/>
            <person name="Sun H.I."/>
            <person name="Brettin T."/>
            <person name="Detter J.C."/>
            <person name="Han C."/>
            <person name="Larimer F."/>
            <person name="Land M."/>
            <person name="Hauser L."/>
            <person name="Markowitz V."/>
            <person name="Cheng J.F."/>
            <person name="Hugenholtz P."/>
            <person name="Woyke T."/>
            <person name="Wu D."/>
            <person name="Steenblock K."/>
            <person name="Schneider S."/>
            <person name="Pukall R."/>
            <person name="Goeker M."/>
            <person name="Klenk H.P."/>
            <person name="Eisen J.A."/>
        </authorList>
    </citation>
    <scope>NUCLEOTIDE SEQUENCE [LARGE SCALE GENOMIC DNA]</scope>
    <source>
        <strain evidence="3">ATCC 49802 / DSM 20745 / S 6022</strain>
    </source>
</reference>
<evidence type="ECO:0000313" key="2">
    <source>
        <dbReference type="EMBL" id="ACZ37775.1"/>
    </source>
</evidence>
<gene>
    <name evidence="2" type="ordered locus">Sthe_0336</name>
</gene>
<keyword evidence="1" id="KW-0472">Membrane</keyword>
<dbReference type="STRING" id="479434.Sthe_0336"/>
<evidence type="ECO:0008006" key="4">
    <source>
        <dbReference type="Google" id="ProtNLM"/>
    </source>
</evidence>
<proteinExistence type="predicted"/>
<keyword evidence="3" id="KW-1185">Reference proteome</keyword>
<feature type="transmembrane region" description="Helical" evidence="1">
    <location>
        <begin position="6"/>
        <end position="39"/>
    </location>
</feature>
<keyword evidence="1" id="KW-0812">Transmembrane</keyword>
<sequence>MGVAIGLIAALIVLLILIKITFTLVGLVFTLLVAAVIGFLAGYIVPGRLPYGVLGAIVAGLAGSWLGTLLIGSIPPHIGGIAVIPAIVGAVILAFGLRLIGSVTGRL</sequence>
<dbReference type="EMBL" id="CP001823">
    <property type="protein sequence ID" value="ACZ37775.1"/>
    <property type="molecule type" value="Genomic_DNA"/>
</dbReference>
<dbReference type="RefSeq" id="WP_012870823.1">
    <property type="nucleotide sequence ID" value="NC_013523.1"/>
</dbReference>
<organism evidence="2 3">
    <name type="scientific">Sphaerobacter thermophilus (strain ATCC 49802 / DSM 20745 / KCCM 41009 / NCIMB 13125 / S 6022)</name>
    <dbReference type="NCBI Taxonomy" id="479434"/>
    <lineage>
        <taxon>Bacteria</taxon>
        <taxon>Pseudomonadati</taxon>
        <taxon>Thermomicrobiota</taxon>
        <taxon>Thermomicrobia</taxon>
        <taxon>Sphaerobacterales</taxon>
        <taxon>Sphaerobacterineae</taxon>
        <taxon>Sphaerobacteraceae</taxon>
        <taxon>Sphaerobacter</taxon>
    </lineage>
</organism>
<evidence type="ECO:0000313" key="3">
    <source>
        <dbReference type="Proteomes" id="UP000002027"/>
    </source>
</evidence>
<feature type="transmembrane region" description="Helical" evidence="1">
    <location>
        <begin position="51"/>
        <end position="72"/>
    </location>
</feature>
<accession>D1C714</accession>
<dbReference type="Proteomes" id="UP000002027">
    <property type="component" value="Chromosome 1"/>
</dbReference>
<keyword evidence="1" id="KW-1133">Transmembrane helix</keyword>
<dbReference type="KEGG" id="sti:Sthe_0336"/>
<protein>
    <recommendedName>
        <fullName evidence="4">Transglycosylase-associated protein</fullName>
    </recommendedName>
</protein>
<dbReference type="AlphaFoldDB" id="D1C714"/>
<dbReference type="HOGENOM" id="CLU_160040_4_0_0"/>
<name>D1C714_SPHTD</name>
<evidence type="ECO:0000256" key="1">
    <source>
        <dbReference type="SAM" id="Phobius"/>
    </source>
</evidence>
<feature type="transmembrane region" description="Helical" evidence="1">
    <location>
        <begin position="78"/>
        <end position="100"/>
    </location>
</feature>
<reference evidence="2 3" key="2">
    <citation type="journal article" date="2010" name="Stand. Genomic Sci.">
        <title>Complete genome sequence of Desulfohalobium retbaense type strain (HR(100)).</title>
        <authorList>
            <person name="Spring S."/>
            <person name="Nolan M."/>
            <person name="Lapidus A."/>
            <person name="Glavina Del Rio T."/>
            <person name="Copeland A."/>
            <person name="Tice H."/>
            <person name="Cheng J.F."/>
            <person name="Lucas S."/>
            <person name="Land M."/>
            <person name="Chen F."/>
            <person name="Bruce D."/>
            <person name="Goodwin L."/>
            <person name="Pitluck S."/>
            <person name="Ivanova N."/>
            <person name="Mavromatis K."/>
            <person name="Mikhailova N."/>
            <person name="Pati A."/>
            <person name="Chen A."/>
            <person name="Palaniappan K."/>
            <person name="Hauser L."/>
            <person name="Chang Y.J."/>
            <person name="Jeffries C.D."/>
            <person name="Munk C."/>
            <person name="Kiss H."/>
            <person name="Chain P."/>
            <person name="Han C."/>
            <person name="Brettin T."/>
            <person name="Detter J.C."/>
            <person name="Schuler E."/>
            <person name="Goker M."/>
            <person name="Rohde M."/>
            <person name="Bristow J."/>
            <person name="Eisen J.A."/>
            <person name="Markowitz V."/>
            <person name="Hugenholtz P."/>
            <person name="Kyrpides N.C."/>
            <person name="Klenk H.P."/>
        </authorList>
    </citation>
    <scope>NUCLEOTIDE SEQUENCE [LARGE SCALE GENOMIC DNA]</scope>
    <source>
        <strain evidence="3">ATCC 49802 / DSM 20745 / S 6022</strain>
    </source>
</reference>
<dbReference type="InParanoid" id="D1C714"/>
<dbReference type="eggNOG" id="COG2261">
    <property type="taxonomic scope" value="Bacteria"/>
</dbReference>